<dbReference type="RefSeq" id="WP_188432610.1">
    <property type="nucleotide sequence ID" value="NZ_BMEX01000007.1"/>
</dbReference>
<comment type="caution">
    <text evidence="2">The sequence shown here is derived from an EMBL/GenBank/DDBJ whole genome shotgun (WGS) entry which is preliminary data.</text>
</comment>
<keyword evidence="1" id="KW-0812">Transmembrane</keyword>
<evidence type="ECO:0000313" key="2">
    <source>
        <dbReference type="EMBL" id="GGA48688.1"/>
    </source>
</evidence>
<feature type="transmembrane region" description="Helical" evidence="1">
    <location>
        <begin position="26"/>
        <end position="43"/>
    </location>
</feature>
<keyword evidence="3" id="KW-1185">Reference proteome</keyword>
<proteinExistence type="predicted"/>
<accession>A0ABQ1GQY1</accession>
<feature type="transmembrane region" description="Helical" evidence="1">
    <location>
        <begin position="49"/>
        <end position="69"/>
    </location>
</feature>
<dbReference type="Proteomes" id="UP000617979">
    <property type="component" value="Unassembled WGS sequence"/>
</dbReference>
<organism evidence="2 3">
    <name type="scientific">Kroppenstedtia guangzhouensis</name>
    <dbReference type="NCBI Taxonomy" id="1274356"/>
    <lineage>
        <taxon>Bacteria</taxon>
        <taxon>Bacillati</taxon>
        <taxon>Bacillota</taxon>
        <taxon>Bacilli</taxon>
        <taxon>Bacillales</taxon>
        <taxon>Thermoactinomycetaceae</taxon>
        <taxon>Kroppenstedtia</taxon>
    </lineage>
</organism>
<gene>
    <name evidence="2" type="ORF">GCM10007416_22310</name>
</gene>
<evidence type="ECO:0000256" key="1">
    <source>
        <dbReference type="SAM" id="Phobius"/>
    </source>
</evidence>
<evidence type="ECO:0008006" key="4">
    <source>
        <dbReference type="Google" id="ProtNLM"/>
    </source>
</evidence>
<protein>
    <recommendedName>
        <fullName evidence="4">PrgI family protein</fullName>
    </recommendedName>
</protein>
<sequence length="146" mass="16791">MKKEPIHDEQTRFTVLLYRKSRGLRLGEIGVFLAGLLGMLPFFELRSAPFVIALLLWAAVVMAGLPALYRAFFRPRYTLYPDRLVMQMKGRREEVPLSRVRPSYQLPYLYQIRGKETALLVSDSFLESLNVQLKLNEAGIKSNGKE</sequence>
<dbReference type="EMBL" id="BMEX01000007">
    <property type="protein sequence ID" value="GGA48688.1"/>
    <property type="molecule type" value="Genomic_DNA"/>
</dbReference>
<reference evidence="3" key="1">
    <citation type="journal article" date="2019" name="Int. J. Syst. Evol. Microbiol.">
        <title>The Global Catalogue of Microorganisms (GCM) 10K type strain sequencing project: providing services to taxonomists for standard genome sequencing and annotation.</title>
        <authorList>
            <consortium name="The Broad Institute Genomics Platform"/>
            <consortium name="The Broad Institute Genome Sequencing Center for Infectious Disease"/>
            <person name="Wu L."/>
            <person name="Ma J."/>
        </authorList>
    </citation>
    <scope>NUCLEOTIDE SEQUENCE [LARGE SCALE GENOMIC DNA]</scope>
    <source>
        <strain evidence="3">CGMCC 1.12404</strain>
    </source>
</reference>
<name>A0ABQ1GQY1_9BACL</name>
<keyword evidence="1" id="KW-1133">Transmembrane helix</keyword>
<evidence type="ECO:0000313" key="3">
    <source>
        <dbReference type="Proteomes" id="UP000617979"/>
    </source>
</evidence>
<keyword evidence="1" id="KW-0472">Membrane</keyword>